<dbReference type="InParanoid" id="A0A067N631"/>
<dbReference type="Gene3D" id="1.20.58.1520">
    <property type="match status" value="1"/>
</dbReference>
<evidence type="ECO:0008006" key="4">
    <source>
        <dbReference type="Google" id="ProtNLM"/>
    </source>
</evidence>
<feature type="compositionally biased region" description="Low complexity" evidence="1">
    <location>
        <begin position="225"/>
        <end position="237"/>
    </location>
</feature>
<dbReference type="GO" id="GO:1990023">
    <property type="term" value="C:mitotic spindle midzone"/>
    <property type="evidence" value="ECO:0007669"/>
    <property type="project" value="TreeGrafter"/>
</dbReference>
<dbReference type="HOGENOM" id="CLU_009812_0_0_1"/>
<evidence type="ECO:0000256" key="1">
    <source>
        <dbReference type="SAM" id="MobiDB-lite"/>
    </source>
</evidence>
<dbReference type="Pfam" id="PF03999">
    <property type="entry name" value="MAP65_ASE1"/>
    <property type="match status" value="1"/>
</dbReference>
<feature type="compositionally biased region" description="Polar residues" evidence="1">
    <location>
        <begin position="532"/>
        <end position="556"/>
    </location>
</feature>
<feature type="compositionally biased region" description="Polar residues" evidence="1">
    <location>
        <begin position="568"/>
        <end position="579"/>
    </location>
</feature>
<dbReference type="Proteomes" id="UP000027073">
    <property type="component" value="Unassembled WGS sequence"/>
</dbReference>
<feature type="compositionally biased region" description="Polar residues" evidence="1">
    <location>
        <begin position="613"/>
        <end position="625"/>
    </location>
</feature>
<dbReference type="InterPro" id="IPR007145">
    <property type="entry name" value="MAP65_Ase1_PRC1"/>
</dbReference>
<dbReference type="PANTHER" id="PTHR19321">
    <property type="entry name" value="PROTEIN REGULATOR OF CYTOKINESIS 1 PRC1-RELATED"/>
    <property type="match status" value="1"/>
</dbReference>
<dbReference type="GO" id="GO:0008017">
    <property type="term" value="F:microtubule binding"/>
    <property type="evidence" value="ECO:0007669"/>
    <property type="project" value="InterPro"/>
</dbReference>
<feature type="compositionally biased region" description="Polar residues" evidence="1">
    <location>
        <begin position="210"/>
        <end position="222"/>
    </location>
</feature>
<evidence type="ECO:0000313" key="2">
    <source>
        <dbReference type="EMBL" id="KDQ23289.1"/>
    </source>
</evidence>
<feature type="region of interest" description="Disordered" evidence="1">
    <location>
        <begin position="206"/>
        <end position="237"/>
    </location>
</feature>
<dbReference type="OrthoDB" id="642895at2759"/>
<dbReference type="EMBL" id="KL198013">
    <property type="protein sequence ID" value="KDQ23289.1"/>
    <property type="molecule type" value="Genomic_DNA"/>
</dbReference>
<dbReference type="STRING" id="1137138.A0A067N631"/>
<sequence>MASLTALLDSLHTHLQTQTRILPTLHAQLGLPPSALQDELNALKDHLIQSVESQVEGRRKEVDDWMVKCDGVESECLKYCKSLGGNIKATGTTLGELRKEQVLPRRFELVSEHQEKLRQLYHTKLEQLTTLTNRINALMRTLGPTFYTPDVLLINDEPPVDVTPDRFLKLEKELVKGKAEVSKRLSQLCETFAQIDWLYTELGMAPPSPEDQSVASSSNSDPFLSASTSTPTPASRSRAGSLLFAAPDDDGEYLAILSRFISVSAGCDSTPSPTVGLDGVEPTLSLLSWANNLLSSLSENKRRRETHIQAMYDQLEVLWRRLGVAEEDMDAFVEVNRGSTDECVRAYEEELERMLDVKRERMGEFVANAREEIWKLWEDIMVGEDERRDFAPFADDEFSEELLSIHESEIQRLKDERRQKAPLLASIKKYFEICEEEKELAAAASDQSRLLGRGTGGSRDPGRLLREEKMRRRVKKEKPRLEQDLLASIPSWELENGRPFLVHGESVLQILMETVSAADQENAAKKNKMTHSRSGSGSTSNHGASITRAKTPSGTSGHRGVVTPAVRSASSMSNGQPESSNKRPRLNENGRTPAMGASGGRMPMPLQDHRAQSRTVSKSGRSVSPTKIPGKSSLPRQAPPALAMPVPRVGTQHHSLGHGRVPSGHPSTASRSTSGYSAGRSTSGTYANSQAQRYGSGMPSEAMAQKVQKLRRESFKPRPSADVLDIPGGQVLKKWVRGTLTSSGCVKEEDEGY</sequence>
<dbReference type="PANTHER" id="PTHR19321:SF41">
    <property type="entry name" value="FASCETTO-RELATED"/>
    <property type="match status" value="1"/>
</dbReference>
<dbReference type="AlphaFoldDB" id="A0A067N631"/>
<name>A0A067N631_PLEO1</name>
<protein>
    <recommendedName>
        <fullName evidence="4">Microtubule associated protein</fullName>
    </recommendedName>
</protein>
<organism evidence="2 3">
    <name type="scientific">Pleurotus ostreatus (strain PC15)</name>
    <name type="common">Oyster mushroom</name>
    <dbReference type="NCBI Taxonomy" id="1137138"/>
    <lineage>
        <taxon>Eukaryota</taxon>
        <taxon>Fungi</taxon>
        <taxon>Dikarya</taxon>
        <taxon>Basidiomycota</taxon>
        <taxon>Agaricomycotina</taxon>
        <taxon>Agaricomycetes</taxon>
        <taxon>Agaricomycetidae</taxon>
        <taxon>Agaricales</taxon>
        <taxon>Pleurotineae</taxon>
        <taxon>Pleurotaceae</taxon>
        <taxon>Pleurotus</taxon>
    </lineage>
</organism>
<dbReference type="GO" id="GO:0005737">
    <property type="term" value="C:cytoplasm"/>
    <property type="evidence" value="ECO:0007669"/>
    <property type="project" value="TreeGrafter"/>
</dbReference>
<feature type="compositionally biased region" description="Polar residues" evidence="1">
    <location>
        <begin position="665"/>
        <end position="693"/>
    </location>
</feature>
<proteinExistence type="predicted"/>
<reference evidence="3" key="1">
    <citation type="journal article" date="2014" name="Proc. Natl. Acad. Sci. U.S.A.">
        <title>Extensive sampling of basidiomycete genomes demonstrates inadequacy of the white-rot/brown-rot paradigm for wood decay fungi.</title>
        <authorList>
            <person name="Riley R."/>
            <person name="Salamov A.A."/>
            <person name="Brown D.W."/>
            <person name="Nagy L.G."/>
            <person name="Floudas D."/>
            <person name="Held B.W."/>
            <person name="Levasseur A."/>
            <person name="Lombard V."/>
            <person name="Morin E."/>
            <person name="Otillar R."/>
            <person name="Lindquist E.A."/>
            <person name="Sun H."/>
            <person name="LaButti K.M."/>
            <person name="Schmutz J."/>
            <person name="Jabbour D."/>
            <person name="Luo H."/>
            <person name="Baker S.E."/>
            <person name="Pisabarro A.G."/>
            <person name="Walton J.D."/>
            <person name="Blanchette R.A."/>
            <person name="Henrissat B."/>
            <person name="Martin F."/>
            <person name="Cullen D."/>
            <person name="Hibbett D.S."/>
            <person name="Grigoriev I.V."/>
        </authorList>
    </citation>
    <scope>NUCLEOTIDE SEQUENCE [LARGE SCALE GENOMIC DNA]</scope>
    <source>
        <strain evidence="3">PC15</strain>
    </source>
</reference>
<dbReference type="VEuPathDB" id="FungiDB:PLEOSDRAFT_1108926"/>
<feature type="region of interest" description="Disordered" evidence="1">
    <location>
        <begin position="444"/>
        <end position="479"/>
    </location>
</feature>
<feature type="region of interest" description="Disordered" evidence="1">
    <location>
        <begin position="521"/>
        <end position="724"/>
    </location>
</feature>
<evidence type="ECO:0000313" key="3">
    <source>
        <dbReference type="Proteomes" id="UP000027073"/>
    </source>
</evidence>
<dbReference type="GO" id="GO:0051256">
    <property type="term" value="P:mitotic spindle midzone assembly"/>
    <property type="evidence" value="ECO:0007669"/>
    <property type="project" value="TreeGrafter"/>
</dbReference>
<gene>
    <name evidence="2" type="ORF">PLEOSDRAFT_1108926</name>
</gene>
<accession>A0A067N631</accession>
<feature type="compositionally biased region" description="Basic and acidic residues" evidence="1">
    <location>
        <begin position="460"/>
        <end position="470"/>
    </location>
</feature>